<protein>
    <submittedName>
        <fullName evidence="2">Uncharacterized protein</fullName>
    </submittedName>
</protein>
<sequence>MRLNLAYLLVGSVSLAYAIPVEPQAAGSASLSFQVDGDSGVELSSTVAKPSHVWDSTSPSPLARGERVTMLDARGALSSLSLAGKTKLAVTVTIPVSIPQSTKTKINKLVKGFLTVYRPLSNFEIELKDDPKSSQSSGSASFEMKIADKVQEWVVDYVNSRITEVKKGGQISKSP</sequence>
<evidence type="ECO:0000256" key="1">
    <source>
        <dbReference type="SAM" id="SignalP"/>
    </source>
</evidence>
<name>A0A9W8TTJ6_9AGAR</name>
<keyword evidence="1" id="KW-0732">Signal</keyword>
<evidence type="ECO:0000313" key="3">
    <source>
        <dbReference type="Proteomes" id="UP001142393"/>
    </source>
</evidence>
<dbReference type="EMBL" id="JANVFU010000017">
    <property type="protein sequence ID" value="KAJ3739670.1"/>
    <property type="molecule type" value="Genomic_DNA"/>
</dbReference>
<dbReference type="Proteomes" id="UP001142393">
    <property type="component" value="Unassembled WGS sequence"/>
</dbReference>
<reference evidence="2 3" key="1">
    <citation type="journal article" date="2023" name="Proc. Natl. Acad. Sci. U.S.A.">
        <title>A global phylogenomic analysis of the shiitake genus Lentinula.</title>
        <authorList>
            <person name="Sierra-Patev S."/>
            <person name="Min B."/>
            <person name="Naranjo-Ortiz M."/>
            <person name="Looney B."/>
            <person name="Konkel Z."/>
            <person name="Slot J.C."/>
            <person name="Sakamoto Y."/>
            <person name="Steenwyk J.L."/>
            <person name="Rokas A."/>
            <person name="Carro J."/>
            <person name="Camarero S."/>
            <person name="Ferreira P."/>
            <person name="Molpeceres G."/>
            <person name="Ruiz-Duenas F.J."/>
            <person name="Serrano A."/>
            <person name="Henrissat B."/>
            <person name="Drula E."/>
            <person name="Hughes K.W."/>
            <person name="Mata J.L."/>
            <person name="Ishikawa N.K."/>
            <person name="Vargas-Isla R."/>
            <person name="Ushijima S."/>
            <person name="Smith C.A."/>
            <person name="Donoghue J."/>
            <person name="Ahrendt S."/>
            <person name="Andreopoulos W."/>
            <person name="He G."/>
            <person name="LaButti K."/>
            <person name="Lipzen A."/>
            <person name="Ng V."/>
            <person name="Riley R."/>
            <person name="Sandor L."/>
            <person name="Barry K."/>
            <person name="Martinez A.T."/>
            <person name="Xiao Y."/>
            <person name="Gibbons J.G."/>
            <person name="Terashima K."/>
            <person name="Grigoriev I.V."/>
            <person name="Hibbett D."/>
        </authorList>
    </citation>
    <scope>NUCLEOTIDE SEQUENCE [LARGE SCALE GENOMIC DNA]</scope>
    <source>
        <strain evidence="2 3">TFB7810</strain>
    </source>
</reference>
<feature type="signal peptide" evidence="1">
    <location>
        <begin position="1"/>
        <end position="18"/>
    </location>
</feature>
<organism evidence="2 3">
    <name type="scientific">Lentinula detonsa</name>
    <dbReference type="NCBI Taxonomy" id="2804962"/>
    <lineage>
        <taxon>Eukaryota</taxon>
        <taxon>Fungi</taxon>
        <taxon>Dikarya</taxon>
        <taxon>Basidiomycota</taxon>
        <taxon>Agaricomycotina</taxon>
        <taxon>Agaricomycetes</taxon>
        <taxon>Agaricomycetidae</taxon>
        <taxon>Agaricales</taxon>
        <taxon>Marasmiineae</taxon>
        <taxon>Omphalotaceae</taxon>
        <taxon>Lentinula</taxon>
    </lineage>
</organism>
<keyword evidence="3" id="KW-1185">Reference proteome</keyword>
<evidence type="ECO:0000313" key="2">
    <source>
        <dbReference type="EMBL" id="KAJ3739670.1"/>
    </source>
</evidence>
<proteinExistence type="predicted"/>
<accession>A0A9W8TTJ6</accession>
<comment type="caution">
    <text evidence="2">The sequence shown here is derived from an EMBL/GenBank/DDBJ whole genome shotgun (WGS) entry which is preliminary data.</text>
</comment>
<gene>
    <name evidence="2" type="ORF">DFH05DRAFT_1512227</name>
</gene>
<dbReference type="AlphaFoldDB" id="A0A9W8TTJ6"/>
<feature type="chain" id="PRO_5040847579" evidence="1">
    <location>
        <begin position="19"/>
        <end position="175"/>
    </location>
</feature>